<evidence type="ECO:0000313" key="3">
    <source>
        <dbReference type="Proteomes" id="UP000480122"/>
    </source>
</evidence>
<evidence type="ECO:0000256" key="1">
    <source>
        <dbReference type="SAM" id="Phobius"/>
    </source>
</evidence>
<gene>
    <name evidence="2" type="ORF">GLX25_15845</name>
</gene>
<sequence length="376" mass="38620">MSTTPESTTPSVPQKTPMWRTITLSTVLTALIAVVLLAFSWPALTAEPKGVALALTGPEAAVSAVQPLLEEQAGDTFDITTVDDRDAAVEGIEQRDYAGAIILGTEPELLTASANGTINQVIAGLADPLQEALDAQATAQAAAMADAQGLDASAIAAPEITLAVTDVVPLSEDDPNGSLLTSAFFPILFGGMIGGIVISTAIVGSLRRIVGVTVYSAVGGLVLTSILQNWFGAIQGDFLTNWGAFALAIGAIAAPIIGFVGLLGRAGIAVGPVVMMLFANPISGAALPAQFLPGIWGTVGQWFPPGAAATLVRELSYFPDANMLFSWLVLGAWFVGGLLLAFVGHLREQRRAATALVMSTTAATTDAAPAEQLVRA</sequence>
<keyword evidence="1" id="KW-1133">Transmembrane helix</keyword>
<comment type="caution">
    <text evidence="2">The sequence shown here is derived from an EMBL/GenBank/DDBJ whole genome shotgun (WGS) entry which is preliminary data.</text>
</comment>
<evidence type="ECO:0000313" key="2">
    <source>
        <dbReference type="EMBL" id="MUN08582.1"/>
    </source>
</evidence>
<proteinExistence type="predicted"/>
<feature type="transmembrane region" description="Helical" evidence="1">
    <location>
        <begin position="324"/>
        <end position="343"/>
    </location>
</feature>
<reference evidence="2 3" key="1">
    <citation type="submission" date="2019-11" db="EMBL/GenBank/DDBJ databases">
        <title>Agromyces kandeliae sp. nov., isolated from mangrove soil.</title>
        <authorList>
            <person name="Wang R."/>
        </authorList>
    </citation>
    <scope>NUCLEOTIDE SEQUENCE [LARGE SCALE GENOMIC DNA]</scope>
    <source>
        <strain evidence="2 3">JCM 11431</strain>
    </source>
</reference>
<evidence type="ECO:0008006" key="4">
    <source>
        <dbReference type="Google" id="ProtNLM"/>
    </source>
</evidence>
<feature type="transmembrane region" description="Helical" evidence="1">
    <location>
        <begin position="179"/>
        <end position="202"/>
    </location>
</feature>
<organism evidence="2 3">
    <name type="scientific">Agromyces luteolus</name>
    <dbReference type="NCBI Taxonomy" id="88373"/>
    <lineage>
        <taxon>Bacteria</taxon>
        <taxon>Bacillati</taxon>
        <taxon>Actinomycetota</taxon>
        <taxon>Actinomycetes</taxon>
        <taxon>Micrococcales</taxon>
        <taxon>Microbacteriaceae</taxon>
        <taxon>Agromyces</taxon>
    </lineage>
</organism>
<feature type="transmembrane region" description="Helical" evidence="1">
    <location>
        <begin position="242"/>
        <end position="263"/>
    </location>
</feature>
<keyword evidence="1" id="KW-0472">Membrane</keyword>
<keyword evidence="1" id="KW-0812">Transmembrane</keyword>
<feature type="transmembrane region" description="Helical" evidence="1">
    <location>
        <begin position="209"/>
        <end position="230"/>
    </location>
</feature>
<dbReference type="RefSeq" id="WP_155843459.1">
    <property type="nucleotide sequence ID" value="NZ_BAAAIA010000008.1"/>
</dbReference>
<dbReference type="Proteomes" id="UP000480122">
    <property type="component" value="Unassembled WGS sequence"/>
</dbReference>
<accession>A0A7C9HNI1</accession>
<dbReference type="EMBL" id="WODA01000025">
    <property type="protein sequence ID" value="MUN08582.1"/>
    <property type="molecule type" value="Genomic_DNA"/>
</dbReference>
<feature type="transmembrane region" description="Helical" evidence="1">
    <location>
        <begin position="21"/>
        <end position="41"/>
    </location>
</feature>
<protein>
    <recommendedName>
        <fullName evidence="4">ABC transporter permease</fullName>
    </recommendedName>
</protein>
<feature type="transmembrane region" description="Helical" evidence="1">
    <location>
        <begin position="275"/>
        <end position="296"/>
    </location>
</feature>
<dbReference type="OrthoDB" id="2151407at2"/>
<name>A0A7C9HNI1_9MICO</name>
<dbReference type="AlphaFoldDB" id="A0A7C9HNI1"/>
<keyword evidence="3" id="KW-1185">Reference proteome</keyword>